<reference evidence="1" key="1">
    <citation type="submission" date="2018-06" db="EMBL/GenBank/DDBJ databases">
        <authorList>
            <person name="Zhirakovskaya E."/>
        </authorList>
    </citation>
    <scope>NUCLEOTIDE SEQUENCE</scope>
</reference>
<dbReference type="SUPFAM" id="SSF50118">
    <property type="entry name" value="Cell growth inhibitor/plasmid maintenance toxic component"/>
    <property type="match status" value="1"/>
</dbReference>
<protein>
    <submittedName>
        <fullName evidence="1">Transcriptional regulator, PemK family</fullName>
    </submittedName>
</protein>
<gene>
    <name evidence="1" type="ORF">MNBD_CHLOROFLEXI01-3987</name>
</gene>
<name>A0A3B0V4N2_9ZZZZ</name>
<dbReference type="PIRSF" id="PIRSF033490">
    <property type="entry name" value="MazF"/>
    <property type="match status" value="1"/>
</dbReference>
<sequence length="118" mass="13357">MTTIRRGMVIDVNLNPTLGSETGKVRPCVVVTNNTYNERVPVIQVVPITAWNEKKGRIVTNIVLLPTKRNGLNKKSVADCLQTRPIDHRFRLVKVRGMLAPEQLNRIDEALKKVFALR</sequence>
<dbReference type="Gene3D" id="2.30.30.110">
    <property type="match status" value="1"/>
</dbReference>
<proteinExistence type="predicted"/>
<dbReference type="EMBL" id="UOEU01000602">
    <property type="protein sequence ID" value="VAW35860.1"/>
    <property type="molecule type" value="Genomic_DNA"/>
</dbReference>
<dbReference type="InterPro" id="IPR011067">
    <property type="entry name" value="Plasmid_toxin/cell-grow_inhib"/>
</dbReference>
<dbReference type="GO" id="GO:0006402">
    <property type="term" value="P:mRNA catabolic process"/>
    <property type="evidence" value="ECO:0007669"/>
    <property type="project" value="TreeGrafter"/>
</dbReference>
<dbReference type="Pfam" id="PF02452">
    <property type="entry name" value="PemK_toxin"/>
    <property type="match status" value="1"/>
</dbReference>
<dbReference type="InterPro" id="IPR003477">
    <property type="entry name" value="PemK-like"/>
</dbReference>
<dbReference type="AlphaFoldDB" id="A0A3B0V4N2"/>
<evidence type="ECO:0000313" key="1">
    <source>
        <dbReference type="EMBL" id="VAW35860.1"/>
    </source>
</evidence>
<dbReference type="PANTHER" id="PTHR33988">
    <property type="entry name" value="ENDORIBONUCLEASE MAZF-RELATED"/>
    <property type="match status" value="1"/>
</dbReference>
<dbReference type="GO" id="GO:0016075">
    <property type="term" value="P:rRNA catabolic process"/>
    <property type="evidence" value="ECO:0007669"/>
    <property type="project" value="TreeGrafter"/>
</dbReference>
<organism evidence="1">
    <name type="scientific">hydrothermal vent metagenome</name>
    <dbReference type="NCBI Taxonomy" id="652676"/>
    <lineage>
        <taxon>unclassified sequences</taxon>
        <taxon>metagenomes</taxon>
        <taxon>ecological metagenomes</taxon>
    </lineage>
</organism>
<dbReference type="GO" id="GO:0004521">
    <property type="term" value="F:RNA endonuclease activity"/>
    <property type="evidence" value="ECO:0007669"/>
    <property type="project" value="TreeGrafter"/>
</dbReference>
<accession>A0A3B0V4N2</accession>
<dbReference type="GO" id="GO:0003677">
    <property type="term" value="F:DNA binding"/>
    <property type="evidence" value="ECO:0007669"/>
    <property type="project" value="InterPro"/>
</dbReference>